<gene>
    <name evidence="1" type="ORF">B0T16DRAFT_392127</name>
</gene>
<dbReference type="Proteomes" id="UP001174936">
    <property type="component" value="Unassembled WGS sequence"/>
</dbReference>
<reference evidence="1" key="1">
    <citation type="submission" date="2023-06" db="EMBL/GenBank/DDBJ databases">
        <title>Genome-scale phylogeny and comparative genomics of the fungal order Sordariales.</title>
        <authorList>
            <consortium name="Lawrence Berkeley National Laboratory"/>
            <person name="Hensen N."/>
            <person name="Bonometti L."/>
            <person name="Westerberg I."/>
            <person name="Brannstrom I.O."/>
            <person name="Guillou S."/>
            <person name="Cros-Aarteil S."/>
            <person name="Calhoun S."/>
            <person name="Haridas S."/>
            <person name="Kuo A."/>
            <person name="Mondo S."/>
            <person name="Pangilinan J."/>
            <person name="Riley R."/>
            <person name="Labutti K."/>
            <person name="Andreopoulos B."/>
            <person name="Lipzen A."/>
            <person name="Chen C."/>
            <person name="Yanf M."/>
            <person name="Daum C."/>
            <person name="Ng V."/>
            <person name="Clum A."/>
            <person name="Steindorff A."/>
            <person name="Ohm R."/>
            <person name="Martin F."/>
            <person name="Silar P."/>
            <person name="Natvig D."/>
            <person name="Lalanne C."/>
            <person name="Gautier V."/>
            <person name="Ament-Velasquez S.L."/>
            <person name="Kruys A."/>
            <person name="Hutchinson M.I."/>
            <person name="Powell A.J."/>
            <person name="Barry K."/>
            <person name="Miller A.N."/>
            <person name="Grigoriev I.V."/>
            <person name="Debuchy R."/>
            <person name="Gladieux P."/>
            <person name="Thoren M.H."/>
            <person name="Johannesson H."/>
        </authorList>
    </citation>
    <scope>NUCLEOTIDE SEQUENCE</scope>
    <source>
        <strain evidence="1">SMH2532-1</strain>
    </source>
</reference>
<proteinExistence type="predicted"/>
<organism evidence="1 2">
    <name type="scientific">Cercophora newfieldiana</name>
    <dbReference type="NCBI Taxonomy" id="92897"/>
    <lineage>
        <taxon>Eukaryota</taxon>
        <taxon>Fungi</taxon>
        <taxon>Dikarya</taxon>
        <taxon>Ascomycota</taxon>
        <taxon>Pezizomycotina</taxon>
        <taxon>Sordariomycetes</taxon>
        <taxon>Sordariomycetidae</taxon>
        <taxon>Sordariales</taxon>
        <taxon>Lasiosphaeriaceae</taxon>
        <taxon>Cercophora</taxon>
    </lineage>
</organism>
<protein>
    <submittedName>
        <fullName evidence="1">Uncharacterized protein</fullName>
    </submittedName>
</protein>
<keyword evidence="2" id="KW-1185">Reference proteome</keyword>
<sequence length="131" mass="14683">MPARFCPARWLDVVCLGCGRTATVTDCLLQLRNFRGRNSPTQRSESARARSLRITYQLTGVDRAPDRRTAHSLTRRFDMEFGCEQNATRKSPHSTLRAFGLAQHTATPAPDKVIAPHITIPSPANQKIQLR</sequence>
<dbReference type="EMBL" id="JAULSV010000005">
    <property type="protein sequence ID" value="KAK0643634.1"/>
    <property type="molecule type" value="Genomic_DNA"/>
</dbReference>
<dbReference type="AlphaFoldDB" id="A0AA39Y0B3"/>
<evidence type="ECO:0000313" key="2">
    <source>
        <dbReference type="Proteomes" id="UP001174936"/>
    </source>
</evidence>
<evidence type="ECO:0000313" key="1">
    <source>
        <dbReference type="EMBL" id="KAK0643634.1"/>
    </source>
</evidence>
<accession>A0AA39Y0B3</accession>
<name>A0AA39Y0B3_9PEZI</name>
<comment type="caution">
    <text evidence="1">The sequence shown here is derived from an EMBL/GenBank/DDBJ whole genome shotgun (WGS) entry which is preliminary data.</text>
</comment>